<name>A0A3M6TMS1_POCDA</name>
<accession>A0A3M6TMS1</accession>
<dbReference type="PANTHER" id="PTHR33153:SF3">
    <property type="entry name" value="TRAFFICKING PROTEIN PARTICLE COMPLEX SUBUNIT 11 DOMAIN-CONTAINING PROTEIN"/>
    <property type="match status" value="1"/>
</dbReference>
<protein>
    <recommendedName>
        <fullName evidence="1">DUF7869 domain-containing protein</fullName>
    </recommendedName>
</protein>
<comment type="caution">
    <text evidence="2">The sequence shown here is derived from an EMBL/GenBank/DDBJ whole genome shotgun (WGS) entry which is preliminary data.</text>
</comment>
<dbReference type="STRING" id="46731.A0A3M6TMS1"/>
<evidence type="ECO:0000259" key="1">
    <source>
        <dbReference type="Pfam" id="PF25273"/>
    </source>
</evidence>
<evidence type="ECO:0000313" key="3">
    <source>
        <dbReference type="Proteomes" id="UP000275408"/>
    </source>
</evidence>
<evidence type="ECO:0000313" key="2">
    <source>
        <dbReference type="EMBL" id="RMX42646.1"/>
    </source>
</evidence>
<organism evidence="2 3">
    <name type="scientific">Pocillopora damicornis</name>
    <name type="common">Cauliflower coral</name>
    <name type="synonym">Millepora damicornis</name>
    <dbReference type="NCBI Taxonomy" id="46731"/>
    <lineage>
        <taxon>Eukaryota</taxon>
        <taxon>Metazoa</taxon>
        <taxon>Cnidaria</taxon>
        <taxon>Anthozoa</taxon>
        <taxon>Hexacorallia</taxon>
        <taxon>Scleractinia</taxon>
        <taxon>Astrocoeniina</taxon>
        <taxon>Pocilloporidae</taxon>
        <taxon>Pocillopora</taxon>
    </lineage>
</organism>
<feature type="non-terminal residue" evidence="2">
    <location>
        <position position="778"/>
    </location>
</feature>
<feature type="domain" description="DUF7869" evidence="1">
    <location>
        <begin position="246"/>
        <end position="386"/>
    </location>
</feature>
<feature type="domain" description="DUF7869" evidence="1">
    <location>
        <begin position="564"/>
        <end position="623"/>
    </location>
</feature>
<proteinExistence type="predicted"/>
<keyword evidence="3" id="KW-1185">Reference proteome</keyword>
<dbReference type="Pfam" id="PF25273">
    <property type="entry name" value="DUF7869"/>
    <property type="match status" value="2"/>
</dbReference>
<dbReference type="Proteomes" id="UP000275408">
    <property type="component" value="Unassembled WGS sequence"/>
</dbReference>
<dbReference type="EMBL" id="RCHS01003326">
    <property type="protein sequence ID" value="RMX42646.1"/>
    <property type="molecule type" value="Genomic_DNA"/>
</dbReference>
<dbReference type="PANTHER" id="PTHR33153">
    <property type="entry name" value="MYND-TYPE DOMAIN-CONTAINING PROTEIN"/>
    <property type="match status" value="1"/>
</dbReference>
<dbReference type="InterPro" id="IPR057191">
    <property type="entry name" value="DUF7869"/>
</dbReference>
<feature type="non-terminal residue" evidence="2">
    <location>
        <position position="1"/>
    </location>
</feature>
<reference evidence="2 3" key="1">
    <citation type="journal article" date="2018" name="Sci. Rep.">
        <title>Comparative analysis of the Pocillopora damicornis genome highlights role of immune system in coral evolution.</title>
        <authorList>
            <person name="Cunning R."/>
            <person name="Bay R.A."/>
            <person name="Gillette P."/>
            <person name="Baker A.C."/>
            <person name="Traylor-Knowles N."/>
        </authorList>
    </citation>
    <scope>NUCLEOTIDE SEQUENCE [LARGE SCALE GENOMIC DNA]</scope>
    <source>
        <strain evidence="2">RSMAS</strain>
        <tissue evidence="2">Whole animal</tissue>
    </source>
</reference>
<gene>
    <name evidence="2" type="ORF">pdam_00010265</name>
</gene>
<sequence length="778" mass="90815">NKSYIIQWLTNIAAATVKSFLNKHVDFIITDREETGKKSFRNKLKISNEKRSSLMLGIATTKVPAIRGSSSVFKIASTWNIKILKYTDLVSCMEEYQYKPIRLGAQIRINTKGLVHALRNPFVKVEDQTRKYRPDIVEMKSFPYLDFNNEGTSSPFDTCSSDDSNELQTEFYVKGKIVCREAWLLAHNLNKETFRRIWGKFKDGANENRFTKCTDCTKYKQEKEKTVDKARRAEIDHLLKLHLDLFDNCVRENKNCYMFTLLALLVEEKIFEKIRVNFLQVGHTHDDIDAFFGVYSKHLDKLDIYTSTCKILIYLTLHCHLELLKALETCMKNPTPKPYMLKMVCDIKSWINDYCEELHELTVPKCFKFTLSEDGKAVMHFRNWSHEPWKEHIVMLKPNPVTPFLNKLDTEGLKRDIPTKYPKNMPLKASEEWESWLANTEFNLLSVPDNYTWPVDKLKNTSRTVLASNAELPHELLELREKEIQPITEHTTNVPSVRRITKAMSALTTVGTHLVGSIIHNGQAKNGKEIYASFDYYQYPHDSNLTMTSTCKILIYFTLHCHLELLKALETRMKNPTSKPYMLKMVYDIKSWIELHEHTVPKCFKFTLNEDGKVVMHYRNWSHESWKEPIVMLKIYTGRYRTLREREAPIEMVDDFPLLFKSVALWLCTSPITINCPTPQLLEQLNSMYFGFFSHSPFNAQDLQCWFLSSQADGNKRYLLWKMDSSACSRQKSTPWVEILPKSCVVCSSFELTEDNKLMPSTRKFLKERYAALRTNQS</sequence>
<dbReference type="AlphaFoldDB" id="A0A3M6TMS1"/>